<protein>
    <submittedName>
        <fullName evidence="2">Protein kinase domain-containing protein</fullName>
    </submittedName>
</protein>
<accession>A0AC35UFE1</accession>
<reference evidence="2" key="1">
    <citation type="submission" date="2016-11" db="UniProtKB">
        <authorList>
            <consortium name="WormBaseParasite"/>
        </authorList>
    </citation>
    <scope>IDENTIFICATION</scope>
    <source>
        <strain evidence="2">KR3021</strain>
    </source>
</reference>
<organism evidence="1 2">
    <name type="scientific">Rhabditophanes sp. KR3021</name>
    <dbReference type="NCBI Taxonomy" id="114890"/>
    <lineage>
        <taxon>Eukaryota</taxon>
        <taxon>Metazoa</taxon>
        <taxon>Ecdysozoa</taxon>
        <taxon>Nematoda</taxon>
        <taxon>Chromadorea</taxon>
        <taxon>Rhabditida</taxon>
        <taxon>Tylenchina</taxon>
        <taxon>Panagrolaimomorpha</taxon>
        <taxon>Strongyloidoidea</taxon>
        <taxon>Alloionematidae</taxon>
        <taxon>Rhabditophanes</taxon>
    </lineage>
</organism>
<proteinExistence type="predicted"/>
<dbReference type="Proteomes" id="UP000095286">
    <property type="component" value="Unplaced"/>
</dbReference>
<sequence>MTHEYEGSQTTKKSPGTNTKQAVCNEPCCIINRAKMSGNKPANKKISSNDATPFNRKKPQNETSNDGKTRNKKKINEQSNIKTKKKSARKNEMLGIEAVRDLVAGFKPGMIVECDILKFEVLNLLGSGAFGSVYCCCETNSRTEYAMKIEMIPGPSDNFLRCLPWEEEILLRLQEFELSKRKNFASLIDRGTTGDNKFRIMVMSLLGKSLIDWKKASHLGNRFSGNTAWKIGYQTLQALEFFHQAGFVHRDLKPHNYSSGVKSSDELVYVFDFGLVRCYTGKVYKTAIPEGAGTLGTLKYMSLASHNSVVQYPKDDIECWLYTLMDLYDPASLVWGNCTVQTDVGRAKEALLSANLTKNIFTFLPNEYAYLIKKVGQMVLVEPVSKRPSEVKKIRYESFYMILDRICEKLGYSVNKPFDWNTPQFLKKMKKPKE</sequence>
<evidence type="ECO:0000313" key="1">
    <source>
        <dbReference type="Proteomes" id="UP000095286"/>
    </source>
</evidence>
<name>A0AC35UFE1_9BILA</name>
<evidence type="ECO:0000313" key="2">
    <source>
        <dbReference type="WBParaSite" id="RSKR_0001035000.1"/>
    </source>
</evidence>
<dbReference type="WBParaSite" id="RSKR_0001035000.1">
    <property type="protein sequence ID" value="RSKR_0001035000.1"/>
    <property type="gene ID" value="RSKR_0001035000"/>
</dbReference>